<evidence type="ECO:0000256" key="2">
    <source>
        <dbReference type="ARBA" id="ARBA00022448"/>
    </source>
</evidence>
<evidence type="ECO:0000256" key="1">
    <source>
        <dbReference type="ARBA" id="ARBA00004141"/>
    </source>
</evidence>
<name>A0ABP1GBL9_9CHLO</name>
<protein>
    <submittedName>
        <fullName evidence="10">G12542 protein</fullName>
    </submittedName>
</protein>
<evidence type="ECO:0000256" key="4">
    <source>
        <dbReference type="ARBA" id="ARBA00022989"/>
    </source>
</evidence>
<comment type="caution">
    <text evidence="10">The sequence shown here is derived from an EMBL/GenBank/DDBJ whole genome shotgun (WGS) entry which is preliminary data.</text>
</comment>
<feature type="transmembrane region" description="Helical" evidence="8">
    <location>
        <begin position="399"/>
        <end position="423"/>
    </location>
</feature>
<feature type="transmembrane region" description="Helical" evidence="8">
    <location>
        <begin position="364"/>
        <end position="387"/>
    </location>
</feature>
<dbReference type="PANTHER" id="PTHR23505:SF52">
    <property type="entry name" value="MAJOR FACILITATOR SUPERFAMILY PROTEIN"/>
    <property type="match status" value="1"/>
</dbReference>
<gene>
    <name evidence="10" type="primary">g12542</name>
    <name evidence="10" type="ORF">VP750_LOCUS11158</name>
</gene>
<dbReference type="SUPFAM" id="SSF103473">
    <property type="entry name" value="MFS general substrate transporter"/>
    <property type="match status" value="1"/>
</dbReference>
<comment type="subcellular location">
    <subcellularLocation>
        <location evidence="1">Membrane</location>
        <topology evidence="1">Multi-pass membrane protein</topology>
    </subcellularLocation>
</comment>
<evidence type="ECO:0000313" key="10">
    <source>
        <dbReference type="EMBL" id="CAL5229252.1"/>
    </source>
</evidence>
<accession>A0ABP1GBL9</accession>
<dbReference type="InterPro" id="IPR036259">
    <property type="entry name" value="MFS_trans_sf"/>
</dbReference>
<keyword evidence="4 8" id="KW-1133">Transmembrane helix</keyword>
<comment type="similarity">
    <text evidence="6">Belongs to the major facilitator superfamily. Spinster (TC 2.A.1.49) family.</text>
</comment>
<feature type="transmembrane region" description="Helical" evidence="8">
    <location>
        <begin position="142"/>
        <end position="160"/>
    </location>
</feature>
<feature type="transmembrane region" description="Helical" evidence="8">
    <location>
        <begin position="205"/>
        <end position="228"/>
    </location>
</feature>
<keyword evidence="3 8" id="KW-0812">Transmembrane</keyword>
<feature type="transmembrane region" description="Helical" evidence="8">
    <location>
        <begin position="482"/>
        <end position="507"/>
    </location>
</feature>
<dbReference type="Proteomes" id="UP001497392">
    <property type="component" value="Unassembled WGS sequence"/>
</dbReference>
<keyword evidence="5 8" id="KW-0472">Membrane</keyword>
<feature type="domain" description="Major facilitator superfamily (MFS) profile" evidence="9">
    <location>
        <begin position="78"/>
        <end position="515"/>
    </location>
</feature>
<keyword evidence="11" id="KW-1185">Reference proteome</keyword>
<evidence type="ECO:0000256" key="3">
    <source>
        <dbReference type="ARBA" id="ARBA00022692"/>
    </source>
</evidence>
<feature type="transmembrane region" description="Helical" evidence="8">
    <location>
        <begin position="444"/>
        <end position="462"/>
    </location>
</feature>
<proteinExistence type="inferred from homology"/>
<evidence type="ECO:0000313" key="11">
    <source>
        <dbReference type="Proteomes" id="UP001497392"/>
    </source>
</evidence>
<dbReference type="InterPro" id="IPR020846">
    <property type="entry name" value="MFS_dom"/>
</dbReference>
<organism evidence="10 11">
    <name type="scientific">Coccomyxa viridis</name>
    <dbReference type="NCBI Taxonomy" id="1274662"/>
    <lineage>
        <taxon>Eukaryota</taxon>
        <taxon>Viridiplantae</taxon>
        <taxon>Chlorophyta</taxon>
        <taxon>core chlorophytes</taxon>
        <taxon>Trebouxiophyceae</taxon>
        <taxon>Trebouxiophyceae incertae sedis</taxon>
        <taxon>Coccomyxaceae</taxon>
        <taxon>Coccomyxa</taxon>
    </lineage>
</organism>
<dbReference type="InterPro" id="IPR011701">
    <property type="entry name" value="MFS"/>
</dbReference>
<dbReference type="Gene3D" id="1.20.1250.20">
    <property type="entry name" value="MFS general substrate transporter like domains"/>
    <property type="match status" value="2"/>
</dbReference>
<evidence type="ECO:0000256" key="8">
    <source>
        <dbReference type="SAM" id="Phobius"/>
    </source>
</evidence>
<sequence length="572" mass="61300">MPVQRRALGDLSDVPVTPIQEADIEQDSATPSSSLSKPLLDHEAGLGLHDELHTRNGPHGEAPEGREASQEEKNRFITTILINLSAIMERTDEQLLPAVYRFVGASFQASPSELGLLTLSRAVVQALVSPVGGFLGHYYNRIWVITAGCLMWGVMTVAFSQCNSVMQGYIFWGINGIGLSMVIPSGQSMVADYYPEERRGAAFGALYLTGALGAMLGALYATNIGAFYPLGMEGWRFAFLSVGILSALIGIATFFLGHDPRFESDSNVALADEDGDGQPSFWDLVEELGVVVTIPTFLIIVLQGIIGSAPWNAIVFLTLYLQLLGMNDAAASALMALFLGGSALGGLLGGYLGDKAAQMSPRHGRIFVCQASVFAGVPFSVLLFKGLPLDGTSIGVTTLYAIVLFLMGLCIAAAAPACNNPIFAEIVPPELRNMIYAFDRSFEGAIAACGAPLVGILAERLFGFTGAAELDPQDVDMNKKKALALGNALLVCMAVPWAVCVIVYSALHWTYPRDKARAMELAREEPSVHPELLRAQTLDLGYTLLPRTRSGTHTKLPKRSASCPELLMLHSL</sequence>
<dbReference type="PROSITE" id="PS50850">
    <property type="entry name" value="MFS"/>
    <property type="match status" value="1"/>
</dbReference>
<reference evidence="10 11" key="1">
    <citation type="submission" date="2024-06" db="EMBL/GenBank/DDBJ databases">
        <authorList>
            <person name="Kraege A."/>
            <person name="Thomma B."/>
        </authorList>
    </citation>
    <scope>NUCLEOTIDE SEQUENCE [LARGE SCALE GENOMIC DNA]</scope>
</reference>
<evidence type="ECO:0000256" key="6">
    <source>
        <dbReference type="ARBA" id="ARBA00024338"/>
    </source>
</evidence>
<keyword evidence="2" id="KW-0813">Transport</keyword>
<feature type="compositionally biased region" description="Polar residues" evidence="7">
    <location>
        <begin position="27"/>
        <end position="36"/>
    </location>
</feature>
<feature type="region of interest" description="Disordered" evidence="7">
    <location>
        <begin position="1"/>
        <end position="71"/>
    </location>
</feature>
<feature type="transmembrane region" description="Helical" evidence="8">
    <location>
        <begin position="234"/>
        <end position="256"/>
    </location>
</feature>
<dbReference type="PANTHER" id="PTHR23505">
    <property type="entry name" value="SPINSTER"/>
    <property type="match status" value="1"/>
</dbReference>
<dbReference type="InterPro" id="IPR044770">
    <property type="entry name" value="MFS_spinster-like"/>
</dbReference>
<evidence type="ECO:0000256" key="5">
    <source>
        <dbReference type="ARBA" id="ARBA00023136"/>
    </source>
</evidence>
<feature type="compositionally biased region" description="Basic and acidic residues" evidence="7">
    <location>
        <begin position="39"/>
        <end position="54"/>
    </location>
</feature>
<feature type="transmembrane region" description="Helical" evidence="8">
    <location>
        <begin position="329"/>
        <end position="352"/>
    </location>
</feature>
<evidence type="ECO:0000259" key="9">
    <source>
        <dbReference type="PROSITE" id="PS50850"/>
    </source>
</evidence>
<dbReference type="Pfam" id="PF07690">
    <property type="entry name" value="MFS_1"/>
    <property type="match status" value="1"/>
</dbReference>
<dbReference type="EMBL" id="CAXHTA020000020">
    <property type="protein sequence ID" value="CAL5229252.1"/>
    <property type="molecule type" value="Genomic_DNA"/>
</dbReference>
<feature type="transmembrane region" description="Helical" evidence="8">
    <location>
        <begin position="166"/>
        <end position="184"/>
    </location>
</feature>
<evidence type="ECO:0000256" key="7">
    <source>
        <dbReference type="SAM" id="MobiDB-lite"/>
    </source>
</evidence>
<feature type="compositionally biased region" description="Basic and acidic residues" evidence="7">
    <location>
        <begin position="61"/>
        <end position="71"/>
    </location>
</feature>